<dbReference type="Pfam" id="PF21784">
    <property type="entry name" value="Bflower"/>
    <property type="match status" value="1"/>
</dbReference>
<reference evidence="4 5" key="1">
    <citation type="submission" date="2013-08" db="EMBL/GenBank/DDBJ databases">
        <authorList>
            <person name="Durkin A.S."/>
            <person name="Haft D.R."/>
            <person name="McCorrison J."/>
            <person name="Torralba M."/>
            <person name="Gillis M."/>
            <person name="Haft D.H."/>
            <person name="Methe B."/>
            <person name="Sutton G."/>
            <person name="Nelson K.E."/>
        </authorList>
    </citation>
    <scope>NUCLEOTIDE SEQUENCE [LARGE SCALE GENOMIC DNA]</scope>
    <source>
        <strain evidence="3 5">ATCC 35536</strain>
        <strain evidence="2 4">VPI DR56BR1116</strain>
    </source>
</reference>
<dbReference type="OrthoDB" id="5194820at2"/>
<accession>U1F7I0</accession>
<dbReference type="EMBL" id="AVQI01000022">
    <property type="protein sequence ID" value="ERK04371.1"/>
    <property type="molecule type" value="Genomic_DNA"/>
</dbReference>
<dbReference type="AlphaFoldDB" id="U1F7I0"/>
<dbReference type="eggNOG" id="ENOG5032V21">
    <property type="taxonomic scope" value="Bacteria"/>
</dbReference>
<dbReference type="InterPro" id="IPR048911">
    <property type="entry name" value="Bflower"/>
</dbReference>
<dbReference type="RefSeq" id="WP_021331070.1">
    <property type="nucleotide sequence ID" value="NZ_AUZJ01000053.1"/>
</dbReference>
<sequence>MEYIFDKEGNPLGVVQGAYIHDMEGNPVGQLKGEHVHKLTGTYVGELKDGMILDMHKGNFGNAGYAENPGKCMHPTAHSPRPPVRTVFEDAWERLFDDGL</sequence>
<comment type="caution">
    <text evidence="2">The sequence shown here is derived from an EMBL/GenBank/DDBJ whole genome shotgun (WGS) entry which is preliminary data.</text>
</comment>
<gene>
    <name evidence="3" type="ORF">HMPREF0860_1670</name>
    <name evidence="2" type="ORF">HMPREF1325_0537</name>
</gene>
<evidence type="ECO:0000313" key="5">
    <source>
        <dbReference type="Proteomes" id="UP000016646"/>
    </source>
</evidence>
<name>U1F7I0_TRESO</name>
<evidence type="ECO:0000313" key="2">
    <source>
        <dbReference type="EMBL" id="ERF59957.1"/>
    </source>
</evidence>
<protein>
    <recommendedName>
        <fullName evidence="1">4-fold beta flower domain-containing protein</fullName>
    </recommendedName>
</protein>
<dbReference type="Proteomes" id="UP000016646">
    <property type="component" value="Unassembled WGS sequence"/>
</dbReference>
<evidence type="ECO:0000313" key="3">
    <source>
        <dbReference type="EMBL" id="ERK04371.1"/>
    </source>
</evidence>
<organism evidence="2 4">
    <name type="scientific">Treponema socranskii subsp. socranskii VPI DR56BR1116 = ATCC 35536</name>
    <dbReference type="NCBI Taxonomy" id="1125725"/>
    <lineage>
        <taxon>Bacteria</taxon>
        <taxon>Pseudomonadati</taxon>
        <taxon>Spirochaetota</taxon>
        <taxon>Spirochaetia</taxon>
        <taxon>Spirochaetales</taxon>
        <taxon>Treponemataceae</taxon>
        <taxon>Treponema</taxon>
    </lineage>
</organism>
<keyword evidence="5" id="KW-1185">Reference proteome</keyword>
<evidence type="ECO:0000313" key="4">
    <source>
        <dbReference type="Proteomes" id="UP000016412"/>
    </source>
</evidence>
<dbReference type="Proteomes" id="UP000016412">
    <property type="component" value="Unassembled WGS sequence"/>
</dbReference>
<dbReference type="EMBL" id="AUZJ01000053">
    <property type="protein sequence ID" value="ERF59957.1"/>
    <property type="molecule type" value="Genomic_DNA"/>
</dbReference>
<dbReference type="PATRIC" id="fig|1125725.3.peg.2066"/>
<proteinExistence type="predicted"/>
<evidence type="ECO:0000259" key="1">
    <source>
        <dbReference type="Pfam" id="PF21784"/>
    </source>
</evidence>
<feature type="domain" description="4-fold beta flower" evidence="1">
    <location>
        <begin position="3"/>
        <end position="77"/>
    </location>
</feature>